<evidence type="ECO:0000313" key="5">
    <source>
        <dbReference type="Proteomes" id="UP001595851"/>
    </source>
</evidence>
<reference evidence="5" key="1">
    <citation type="journal article" date="2019" name="Int. J. Syst. Evol. Microbiol.">
        <title>The Global Catalogue of Microorganisms (GCM) 10K type strain sequencing project: providing services to taxonomists for standard genome sequencing and annotation.</title>
        <authorList>
            <consortium name="The Broad Institute Genomics Platform"/>
            <consortium name="The Broad Institute Genome Sequencing Center for Infectious Disease"/>
            <person name="Wu L."/>
            <person name="Ma J."/>
        </authorList>
    </citation>
    <scope>NUCLEOTIDE SEQUENCE [LARGE SCALE GENOMIC DNA]</scope>
    <source>
        <strain evidence="5">TBRC 1276</strain>
    </source>
</reference>
<keyword evidence="1" id="KW-0560">Oxidoreductase</keyword>
<dbReference type="Proteomes" id="UP001595851">
    <property type="component" value="Unassembled WGS sequence"/>
</dbReference>
<dbReference type="InterPro" id="IPR050493">
    <property type="entry name" value="FAD-dep_Monooxygenase_BioMet"/>
</dbReference>
<evidence type="ECO:0000256" key="1">
    <source>
        <dbReference type="ARBA" id="ARBA00023002"/>
    </source>
</evidence>
<dbReference type="Pfam" id="PF01494">
    <property type="entry name" value="FAD_binding_3"/>
    <property type="match status" value="1"/>
</dbReference>
<sequence>MRVLVVGAGLAGVAAARGLLAAGHTVTVLERAPALRESGCAIVLWSNGTTVLNDLGVRTDGAGERIDAIDVRSARGRPLMVVDTERLATRFGAPVLGIPRPVLLTRLAEGLPEEIFRFGARFTRLHDDGRSVRIETEDGTQYSGDLLIGADGVNSQVRTALFGPGSHARPTGSATWQGLIPAPFDLGSRSLLFLGRQGDVGLNPAGDGLVQWLIDLRRRPGDDSEGPNRALATLRRQYGSWASPVRDLLAALSDKDLELFPHRRHRPPLRWWRGRSVLIGDAAHAMPPMLAQGAGQALEDVSALLPTLTDLPAYERSRRRQAMLASTVATQGVAISGPRTLFQSEAALRGATLLPQHLATWSFGMLMRGVSARL</sequence>
<proteinExistence type="predicted"/>
<protein>
    <submittedName>
        <fullName evidence="4">FAD-dependent oxidoreductase</fullName>
    </submittedName>
</protein>
<keyword evidence="5" id="KW-1185">Reference proteome</keyword>
<keyword evidence="2" id="KW-0503">Monooxygenase</keyword>
<organism evidence="4 5">
    <name type="scientific">Nonomuraea purpurea</name>
    <dbReference type="NCBI Taxonomy" id="1849276"/>
    <lineage>
        <taxon>Bacteria</taxon>
        <taxon>Bacillati</taxon>
        <taxon>Actinomycetota</taxon>
        <taxon>Actinomycetes</taxon>
        <taxon>Streptosporangiales</taxon>
        <taxon>Streptosporangiaceae</taxon>
        <taxon>Nonomuraea</taxon>
    </lineage>
</organism>
<comment type="caution">
    <text evidence="4">The sequence shown here is derived from an EMBL/GenBank/DDBJ whole genome shotgun (WGS) entry which is preliminary data.</text>
</comment>
<feature type="domain" description="FAD-binding" evidence="3">
    <location>
        <begin position="2"/>
        <end position="308"/>
    </location>
</feature>
<dbReference type="PRINTS" id="PR00420">
    <property type="entry name" value="RNGMNOXGNASE"/>
</dbReference>
<dbReference type="EMBL" id="JBHSBI010000033">
    <property type="protein sequence ID" value="MFC4014280.1"/>
    <property type="molecule type" value="Genomic_DNA"/>
</dbReference>
<evidence type="ECO:0000256" key="2">
    <source>
        <dbReference type="ARBA" id="ARBA00023033"/>
    </source>
</evidence>
<evidence type="ECO:0000259" key="3">
    <source>
        <dbReference type="Pfam" id="PF01494"/>
    </source>
</evidence>
<evidence type="ECO:0000313" key="4">
    <source>
        <dbReference type="EMBL" id="MFC4014280.1"/>
    </source>
</evidence>
<dbReference type="RefSeq" id="WP_379534125.1">
    <property type="nucleotide sequence ID" value="NZ_JBHSBI010000033.1"/>
</dbReference>
<dbReference type="InterPro" id="IPR002938">
    <property type="entry name" value="FAD-bd"/>
</dbReference>
<dbReference type="Gene3D" id="3.50.50.60">
    <property type="entry name" value="FAD/NAD(P)-binding domain"/>
    <property type="match status" value="1"/>
</dbReference>
<dbReference type="SUPFAM" id="SSF51905">
    <property type="entry name" value="FAD/NAD(P)-binding domain"/>
    <property type="match status" value="1"/>
</dbReference>
<dbReference type="PANTHER" id="PTHR13789:SF309">
    <property type="entry name" value="PUTATIVE (AFU_ORTHOLOGUE AFUA_6G14510)-RELATED"/>
    <property type="match status" value="1"/>
</dbReference>
<name>A0ABV8GMQ2_9ACTN</name>
<accession>A0ABV8GMQ2</accession>
<dbReference type="PANTHER" id="PTHR13789">
    <property type="entry name" value="MONOOXYGENASE"/>
    <property type="match status" value="1"/>
</dbReference>
<dbReference type="InterPro" id="IPR036188">
    <property type="entry name" value="FAD/NAD-bd_sf"/>
</dbReference>
<gene>
    <name evidence="4" type="ORF">ACFOY2_44145</name>
</gene>